<feature type="compositionally biased region" description="Basic residues" evidence="1">
    <location>
        <begin position="123"/>
        <end position="142"/>
    </location>
</feature>
<feature type="compositionally biased region" description="Low complexity" evidence="1">
    <location>
        <begin position="209"/>
        <end position="225"/>
    </location>
</feature>
<keyword evidence="3" id="KW-1185">Reference proteome</keyword>
<name>K0T1B0_THAOC</name>
<sequence>MVRLRLEPTHKFSRPVARSPASHHHGHQRNVGHVGSLPFELDRGRSRQASLAALAEEDPGRRPPAPPFLRRYDAAGVGDAPSPSPVCVSSSRKLHMDLKKLPITNGGDGDDVDPNTATNDKHSRLRKTSSRKKSLSFGGRRRATVDDLPAPSAGLFADVLYRKSKSAHARPPIARPEGQRLHGSEGMKTSHGGRRRSTNTGEPDVGGYASSSWEPNSSSANGSSHGSRRLSPAPQHLQRTSPMHLPDRSLGDFATRDDALHQPLTDPFRVLRVHDFVWLRRTRGGWTYAILADFCKIGNEDAMRFVVDSRGTTKKLKGKHVEKSLRLVNAVDYRNFDR</sequence>
<feature type="region of interest" description="Disordered" evidence="1">
    <location>
        <begin position="53"/>
        <end position="149"/>
    </location>
</feature>
<feature type="compositionally biased region" description="Basic residues" evidence="1">
    <location>
        <begin position="21"/>
        <end position="30"/>
    </location>
</feature>
<feature type="compositionally biased region" description="Basic and acidic residues" evidence="1">
    <location>
        <begin position="1"/>
        <end position="10"/>
    </location>
</feature>
<evidence type="ECO:0000313" key="2">
    <source>
        <dbReference type="EMBL" id="EJK72428.1"/>
    </source>
</evidence>
<dbReference type="AlphaFoldDB" id="K0T1B0"/>
<feature type="region of interest" description="Disordered" evidence="1">
    <location>
        <begin position="165"/>
        <end position="250"/>
    </location>
</feature>
<gene>
    <name evidence="2" type="ORF">THAOC_06043</name>
</gene>
<accession>K0T1B0</accession>
<reference evidence="2 3" key="1">
    <citation type="journal article" date="2012" name="Genome Biol.">
        <title>Genome and low-iron response of an oceanic diatom adapted to chronic iron limitation.</title>
        <authorList>
            <person name="Lommer M."/>
            <person name="Specht M."/>
            <person name="Roy A.S."/>
            <person name="Kraemer L."/>
            <person name="Andreson R."/>
            <person name="Gutowska M.A."/>
            <person name="Wolf J."/>
            <person name="Bergner S.V."/>
            <person name="Schilhabel M.B."/>
            <person name="Klostermeier U.C."/>
            <person name="Beiko R.G."/>
            <person name="Rosenstiel P."/>
            <person name="Hippler M."/>
            <person name="Laroche J."/>
        </authorList>
    </citation>
    <scope>NUCLEOTIDE SEQUENCE [LARGE SCALE GENOMIC DNA]</scope>
    <source>
        <strain evidence="2 3">CCMP1005</strain>
    </source>
</reference>
<proteinExistence type="predicted"/>
<comment type="caution">
    <text evidence="2">The sequence shown here is derived from an EMBL/GenBank/DDBJ whole genome shotgun (WGS) entry which is preliminary data.</text>
</comment>
<dbReference type="Proteomes" id="UP000266841">
    <property type="component" value="Unassembled WGS sequence"/>
</dbReference>
<dbReference type="EMBL" id="AGNL01005855">
    <property type="protein sequence ID" value="EJK72428.1"/>
    <property type="molecule type" value="Genomic_DNA"/>
</dbReference>
<evidence type="ECO:0000313" key="3">
    <source>
        <dbReference type="Proteomes" id="UP000266841"/>
    </source>
</evidence>
<evidence type="ECO:0000256" key="1">
    <source>
        <dbReference type="SAM" id="MobiDB-lite"/>
    </source>
</evidence>
<feature type="region of interest" description="Disordered" evidence="1">
    <location>
        <begin position="1"/>
        <end position="38"/>
    </location>
</feature>
<protein>
    <submittedName>
        <fullName evidence="2">Uncharacterized protein</fullName>
    </submittedName>
</protein>
<organism evidence="2 3">
    <name type="scientific">Thalassiosira oceanica</name>
    <name type="common">Marine diatom</name>
    <dbReference type="NCBI Taxonomy" id="159749"/>
    <lineage>
        <taxon>Eukaryota</taxon>
        <taxon>Sar</taxon>
        <taxon>Stramenopiles</taxon>
        <taxon>Ochrophyta</taxon>
        <taxon>Bacillariophyta</taxon>
        <taxon>Coscinodiscophyceae</taxon>
        <taxon>Thalassiosirophycidae</taxon>
        <taxon>Thalassiosirales</taxon>
        <taxon>Thalassiosiraceae</taxon>
        <taxon>Thalassiosira</taxon>
    </lineage>
</organism>